<reference evidence="1" key="2">
    <citation type="submission" date="2013-11" db="EMBL/GenBank/DDBJ databases">
        <title>The Genome Sequence of Phytophthora parasitica CJ02B3.</title>
        <authorList>
            <consortium name="The Broad Institute Genomics Platform"/>
            <person name="Russ C."/>
            <person name="Tyler B."/>
            <person name="Panabieres F."/>
            <person name="Shan W."/>
            <person name="Tripathy S."/>
            <person name="Grunwald N."/>
            <person name="Machado M."/>
            <person name="Johnson C.S."/>
            <person name="Arredondo F."/>
            <person name="Hong C."/>
            <person name="Coffey M."/>
            <person name="Young S.K."/>
            <person name="Zeng Q."/>
            <person name="Gargeya S."/>
            <person name="Fitzgerald M."/>
            <person name="Abouelleil A."/>
            <person name="Alvarado L."/>
            <person name="Chapman S.B."/>
            <person name="Gainer-Dewar J."/>
            <person name="Goldberg J."/>
            <person name="Griggs A."/>
            <person name="Gujja S."/>
            <person name="Hansen M."/>
            <person name="Howarth C."/>
            <person name="Imamovic A."/>
            <person name="Ireland A."/>
            <person name="Larimer J."/>
            <person name="McCowan C."/>
            <person name="Murphy C."/>
            <person name="Pearson M."/>
            <person name="Poon T.W."/>
            <person name="Priest M."/>
            <person name="Roberts A."/>
            <person name="Saif S."/>
            <person name="Shea T."/>
            <person name="Sykes S."/>
            <person name="Wortman J."/>
            <person name="Nusbaum C."/>
            <person name="Birren B."/>
        </authorList>
    </citation>
    <scope>NUCLEOTIDE SEQUENCE [LARGE SCALE GENOMIC DNA]</scope>
    <source>
        <strain evidence="1">CJ02B3</strain>
    </source>
</reference>
<accession>W2FQF1</accession>
<organism evidence="1">
    <name type="scientific">Phytophthora nicotianae</name>
    <name type="common">Potato buckeye rot agent</name>
    <name type="synonym">Phytophthora parasitica</name>
    <dbReference type="NCBI Taxonomy" id="4792"/>
    <lineage>
        <taxon>Eukaryota</taxon>
        <taxon>Sar</taxon>
        <taxon>Stramenopiles</taxon>
        <taxon>Oomycota</taxon>
        <taxon>Peronosporomycetes</taxon>
        <taxon>Peronosporales</taxon>
        <taxon>Peronosporaceae</taxon>
        <taxon>Phytophthora</taxon>
    </lineage>
</organism>
<dbReference type="Proteomes" id="UP000053236">
    <property type="component" value="Unassembled WGS sequence"/>
</dbReference>
<protein>
    <submittedName>
        <fullName evidence="1">Uncharacterized protein</fullName>
    </submittedName>
</protein>
<dbReference type="EMBL" id="KI689454">
    <property type="protein sequence ID" value="ETK72992.1"/>
    <property type="molecule type" value="Genomic_DNA"/>
</dbReference>
<proteinExistence type="predicted"/>
<reference evidence="2" key="1">
    <citation type="submission" date="2013-11" db="EMBL/GenBank/DDBJ databases">
        <title>The Genome Sequence of Phytophthora parasitica CHvinca01.</title>
        <authorList>
            <consortium name="The Broad Institute Genomics Platform"/>
            <person name="Russ C."/>
            <person name="Tyler B."/>
            <person name="Panabieres F."/>
            <person name="Shan W."/>
            <person name="Tripathy S."/>
            <person name="Grunwald N."/>
            <person name="Machado M."/>
            <person name="Johnson C.S."/>
            <person name="Arredondo F."/>
            <person name="Hong C."/>
            <person name="Coffey M."/>
            <person name="Young S.K."/>
            <person name="Zeng Q."/>
            <person name="Gargeya S."/>
            <person name="Fitzgerald M."/>
            <person name="Abouelleil A."/>
            <person name="Alvarado L."/>
            <person name="Chapman S.B."/>
            <person name="Gainer-Dewar J."/>
            <person name="Goldberg J."/>
            <person name="Griggs A."/>
            <person name="Gujja S."/>
            <person name="Hansen M."/>
            <person name="Howarth C."/>
            <person name="Imamovic A."/>
            <person name="Ireland A."/>
            <person name="Larimer J."/>
            <person name="McCowan C."/>
            <person name="Murphy C."/>
            <person name="Pearson M."/>
            <person name="Poon T.W."/>
            <person name="Priest M."/>
            <person name="Roberts A."/>
            <person name="Saif S."/>
            <person name="Shea T."/>
            <person name="Sykes S."/>
            <person name="Wortman J."/>
            <person name="Nusbaum C."/>
            <person name="Birren B."/>
        </authorList>
    </citation>
    <scope>NUCLEOTIDE SEQUENCE [LARGE SCALE GENOMIC DNA]</scope>
    <source>
        <strain evidence="2">CHvinca01</strain>
    </source>
</reference>
<evidence type="ECO:0000313" key="2">
    <source>
        <dbReference type="EMBL" id="ETL79652.1"/>
    </source>
</evidence>
<sequence>MRPQENGAGVDHKKVINYDDVALELNMLHRRRTSSIRNFSDDFVHGPAVYQKRNSRRIHRQ</sequence>
<dbReference type="AlphaFoldDB" id="W2FQF1"/>
<dbReference type="Proteomes" id="UP000054423">
    <property type="component" value="Unassembled WGS sequence"/>
</dbReference>
<evidence type="ECO:0000313" key="1">
    <source>
        <dbReference type="EMBL" id="ETK72992.1"/>
    </source>
</evidence>
<gene>
    <name evidence="1" type="ORF">L915_20021</name>
    <name evidence="2" type="ORF">L917_19763</name>
</gene>
<dbReference type="EMBL" id="KI682984">
    <property type="protein sequence ID" value="ETL79652.1"/>
    <property type="molecule type" value="Genomic_DNA"/>
</dbReference>
<name>W2FQF1_PHYNI</name>